<proteinExistence type="predicted"/>
<dbReference type="InterPro" id="IPR033399">
    <property type="entry name" value="TP_0789-like"/>
</dbReference>
<evidence type="ECO:0000313" key="3">
    <source>
        <dbReference type="EMBL" id="MDT0551889.1"/>
    </source>
</evidence>
<dbReference type="Pfam" id="PF17131">
    <property type="entry name" value="LolA_like"/>
    <property type="match status" value="1"/>
</dbReference>
<organism evidence="3 4">
    <name type="scientific">Urechidicola vernalis</name>
    <dbReference type="NCBI Taxonomy" id="3075600"/>
    <lineage>
        <taxon>Bacteria</taxon>
        <taxon>Pseudomonadati</taxon>
        <taxon>Bacteroidota</taxon>
        <taxon>Flavobacteriia</taxon>
        <taxon>Flavobacteriales</taxon>
        <taxon>Flavobacteriaceae</taxon>
        <taxon>Urechidicola</taxon>
    </lineage>
</organism>
<dbReference type="Gene3D" id="2.50.20.10">
    <property type="entry name" value="Lipoprotein localisation LolA/LolB/LppX"/>
    <property type="match status" value="1"/>
</dbReference>
<dbReference type="InterPro" id="IPR029046">
    <property type="entry name" value="LolA/LolB/LppX"/>
</dbReference>
<protein>
    <submittedName>
        <fullName evidence="3">Outer membrane lipoprotein-sorting protein</fullName>
    </submittedName>
</protein>
<dbReference type="RefSeq" id="WP_311591701.1">
    <property type="nucleotide sequence ID" value="NZ_JAVRHV010000001.1"/>
</dbReference>
<reference evidence="3 4" key="1">
    <citation type="submission" date="2023-09" db="EMBL/GenBank/DDBJ databases">
        <authorList>
            <person name="Rey-Velasco X."/>
        </authorList>
    </citation>
    <scope>NUCLEOTIDE SEQUENCE [LARGE SCALE GENOMIC DNA]</scope>
    <source>
        <strain evidence="3 4">P050</strain>
    </source>
</reference>
<keyword evidence="1" id="KW-0732">Signal</keyword>
<dbReference type="Proteomes" id="UP001252186">
    <property type="component" value="Unassembled WGS sequence"/>
</dbReference>
<accession>A0ABU2Y122</accession>
<evidence type="ECO:0000313" key="4">
    <source>
        <dbReference type="Proteomes" id="UP001252186"/>
    </source>
</evidence>
<comment type="caution">
    <text evidence="3">The sequence shown here is derived from an EMBL/GenBank/DDBJ whole genome shotgun (WGS) entry which is preliminary data.</text>
</comment>
<feature type="domain" description="Uncharacterized protein TP-0789" evidence="2">
    <location>
        <begin position="71"/>
        <end position="244"/>
    </location>
</feature>
<keyword evidence="4" id="KW-1185">Reference proteome</keyword>
<evidence type="ECO:0000259" key="2">
    <source>
        <dbReference type="Pfam" id="PF17131"/>
    </source>
</evidence>
<evidence type="ECO:0000256" key="1">
    <source>
        <dbReference type="ARBA" id="ARBA00022729"/>
    </source>
</evidence>
<dbReference type="SUPFAM" id="SSF89392">
    <property type="entry name" value="Prokaryotic lipoproteins and lipoprotein localization factors"/>
    <property type="match status" value="1"/>
</dbReference>
<gene>
    <name evidence="3" type="ORF">RM519_01405</name>
</gene>
<sequence length="245" mass="28206">MRFNNISTLLVLLILFCPLEGIAQNGVQLLKEMDAIIGAGKDRTATVEIVTTDKSGKQKIREASMKQLGRYKKLFRYTKPEKQAGIATLTLPDDIIWMYMPAFGKPIKITLLSKSQAFTGTDFSHEDMSGTPFGDRYNPQLLDSEDVNTYLISLRPKTDKSKYTKIIVTLDKTNKFPLEMKYFNKNDDYFKTATYNYKKFGKYWYAENVLMTDHKKQHSTAITLKDLKFDTGLKDDEFLVEKLKN</sequence>
<keyword evidence="3" id="KW-0449">Lipoprotein</keyword>
<name>A0ABU2Y122_9FLAO</name>
<dbReference type="EMBL" id="JAVRHV010000001">
    <property type="protein sequence ID" value="MDT0551889.1"/>
    <property type="molecule type" value="Genomic_DNA"/>
</dbReference>
<dbReference type="CDD" id="cd16329">
    <property type="entry name" value="LolA_like"/>
    <property type="match status" value="1"/>
</dbReference>